<dbReference type="InterPro" id="IPR001715">
    <property type="entry name" value="CH_dom"/>
</dbReference>
<feature type="compositionally biased region" description="Basic and acidic residues" evidence="5">
    <location>
        <begin position="832"/>
        <end position="843"/>
    </location>
</feature>
<evidence type="ECO:0000313" key="8">
    <source>
        <dbReference type="Ensembl" id="ENSCVAP00000016392.1"/>
    </source>
</evidence>
<feature type="compositionally biased region" description="Basic and acidic residues" evidence="5">
    <location>
        <begin position="679"/>
        <end position="697"/>
    </location>
</feature>
<feature type="compositionally biased region" description="Polar residues" evidence="5">
    <location>
        <begin position="889"/>
        <end position="905"/>
    </location>
</feature>
<proteinExistence type="predicted"/>
<feature type="compositionally biased region" description="Basic and acidic residues" evidence="5">
    <location>
        <begin position="386"/>
        <end position="399"/>
    </location>
</feature>
<dbReference type="GO" id="GO:0005768">
    <property type="term" value="C:endosome"/>
    <property type="evidence" value="ECO:0007669"/>
    <property type="project" value="UniProtKB-SubCell"/>
</dbReference>
<dbReference type="PROSITE" id="PS51848">
    <property type="entry name" value="BMERB"/>
    <property type="match status" value="1"/>
</dbReference>
<dbReference type="Ensembl" id="ENSCVAT00000031903.1">
    <property type="protein sequence ID" value="ENSCVAP00000016392.1"/>
    <property type="gene ID" value="ENSCVAG00000019340.1"/>
</dbReference>
<comment type="subcellular location">
    <subcellularLocation>
        <location evidence="1">Endosome</location>
    </subcellularLocation>
</comment>
<evidence type="ECO:0000256" key="3">
    <source>
        <dbReference type="ARBA" id="ARBA00022753"/>
    </source>
</evidence>
<feature type="region of interest" description="Disordered" evidence="5">
    <location>
        <begin position="620"/>
        <end position="699"/>
    </location>
</feature>
<dbReference type="Proteomes" id="UP000265020">
    <property type="component" value="Unassembled WGS sequence"/>
</dbReference>
<reference evidence="8" key="1">
    <citation type="submission" date="2025-08" db="UniProtKB">
        <authorList>
            <consortium name="Ensembl"/>
        </authorList>
    </citation>
    <scope>IDENTIFICATION</scope>
</reference>
<organism evidence="8 9">
    <name type="scientific">Cyprinodon variegatus</name>
    <name type="common">Sheepshead minnow</name>
    <dbReference type="NCBI Taxonomy" id="28743"/>
    <lineage>
        <taxon>Eukaryota</taxon>
        <taxon>Metazoa</taxon>
        <taxon>Chordata</taxon>
        <taxon>Craniata</taxon>
        <taxon>Vertebrata</taxon>
        <taxon>Euteleostomi</taxon>
        <taxon>Actinopterygii</taxon>
        <taxon>Neopterygii</taxon>
        <taxon>Teleostei</taxon>
        <taxon>Neoteleostei</taxon>
        <taxon>Acanthomorphata</taxon>
        <taxon>Ovalentaria</taxon>
        <taxon>Atherinomorphae</taxon>
        <taxon>Cyprinodontiformes</taxon>
        <taxon>Cyprinodontidae</taxon>
        <taxon>Cyprinodon</taxon>
    </lineage>
</organism>
<feature type="region of interest" description="Disordered" evidence="5">
    <location>
        <begin position="1366"/>
        <end position="1474"/>
    </location>
</feature>
<evidence type="ECO:0000313" key="9">
    <source>
        <dbReference type="Proteomes" id="UP000265020"/>
    </source>
</evidence>
<evidence type="ECO:0000256" key="1">
    <source>
        <dbReference type="ARBA" id="ARBA00004177"/>
    </source>
</evidence>
<dbReference type="Gene3D" id="1.10.418.10">
    <property type="entry name" value="Calponin-like domain"/>
    <property type="match status" value="1"/>
</dbReference>
<reference evidence="8" key="2">
    <citation type="submission" date="2025-09" db="UniProtKB">
        <authorList>
            <consortium name="Ensembl"/>
        </authorList>
    </citation>
    <scope>IDENTIFICATION</scope>
</reference>
<dbReference type="Pfam" id="PF00307">
    <property type="entry name" value="CH"/>
    <property type="match status" value="1"/>
</dbReference>
<keyword evidence="2" id="KW-0597">Phosphoprotein</keyword>
<accession>A0A3Q2DC95</accession>
<dbReference type="SMART" id="SM01203">
    <property type="entry name" value="DUF3585"/>
    <property type="match status" value="1"/>
</dbReference>
<dbReference type="SMART" id="SM00033">
    <property type="entry name" value="CH"/>
    <property type="match status" value="1"/>
</dbReference>
<feature type="compositionally biased region" description="Basic and acidic residues" evidence="5">
    <location>
        <begin position="561"/>
        <end position="573"/>
    </location>
</feature>
<dbReference type="PANTHER" id="PTHR23167:SF91">
    <property type="entry name" value="EH DOMAIN-BINDING PROTEIN 1-LIKE PROTEIN 1"/>
    <property type="match status" value="1"/>
</dbReference>
<feature type="region of interest" description="Disordered" evidence="5">
    <location>
        <begin position="1147"/>
        <end position="1176"/>
    </location>
</feature>
<sequence>MKDKHFLLIDLFDRDQRPIEGMVSLLTTCPRDSRIKGFPSVYHPKLEHYKMNMVNHLPSCPLSSSIPGFPSLEPQDKEGWVTDVGLLMYRSQRTVQFNSYVSPLPDNTDTAKDMLCLVPSCPKESFIHGFPSLAHRTVASINNDEPLKTKLKFKVEPNMTLMVPLCPRKSVIKGFASLTSLPVTEWLSKTNLILIKPLDKHKSVSISKHEHIDLYNSKCMLRFATSCPKNARIYGFPSATKVSKPTDMVSLYTTSPCVSCVPGFPSTRRLSSECPETHTWITQDVVLFKKKQKEKPFTGTFPAKLHQTQELKPMVAMASSCPRQTRIPGFPSFLQVNADVKIKGIPLCSATEANAMKLPQHAWSNLYDKPSLHSSDRSQSTELSNADEKRFSNESVDPFHFDNKSQLETITAAEAKAGNKTLDTSETAGLFGWEVLEADGSVSEKKREHYLAPNAEETTGLVKALVGVFHKGYETVASILGPSSSTLGDADTSVNLEDRSLTTTEALPHFTDNRTPLQKVDECFDIHAKKEYPTSMEPYLRELMVGDLVPSLSIANDDDGGDVKESKGTDKQDFPLNHSHSKDTMLIKQSFDRTSKYLKDLPVKHRANVEQDGMKTMLFSSQSEKGPTQTSLKTLPATPLQPADSSQQRAALFDALSDPSRCDQEKCPAIPPASITGPHQDKKEKRSVPPELKEGDQRMCIAPVRPSRKRDSLPEEQKEVALFPKPAPEDLQLQSNRTCALEWTNKDGATSIQMSSLETKEMKSIHPVLEPDVLHDEHLSSVSIIKKIHFPKGARKAGRLGSDKDITAGDMKPVYPPSAGDASADKSNITRQKVDDPKGEELIKNPVPKPRGRKHVIDSFPGGSIPAGSAAQESYGKEKLTAGQRKQGHQSQDCSNPSAEPSSGSLVGIRTTFDQRVHGAFNDPSEMPSCLPVPKERRKRRCDSFLDDSTSASRSDPIADVTDTKVTAESKTLGSPLLFHQVKKAVREGSSSKEIELPETNIDQECGKKTSDSCLQSEGALVAVQGEEVMLQLERDVLDAMQEVFTQTQSGEDAEDDKDEILKDWTVTDEPLVPKSLQKDKKVTSEKEKVLEREIHRSGTVTVMSSHDDWLHVEHKQESEPMEINTRRTVREELDFSSVDVAAACSETQRSAGQPVALPRGKKRLSGSSLNGTESEAGALRQAFEPWTPQKKHADEAPSVENAASSPSLVTSSQSLLEWCKDVTQGHKGVKITNFSTSWRNGLAFCAILHHFHPGKINFEMLNPYDIQINNKMAFDGFAELGISRLIEPSDMVMLAVPDRLIVMTYLNQIRTHFTGQQLSVLHIDKNSSESNYAVSGSQELQEDPEATVRYCAQKLQEKGLSLEAITSGGPAEDEPQSSAEMAPPPRSKRLPVPGAAGASGSQSPVAPPRSHVLSKGFSRVKDADLVKKRRSQKKSGSIDDGDTSPAGTEREGRNPETEKSEFVVEEEKPEGQDTSQYVLHQMEALEAEQNHIDNRAAVVEQKLRQLMETGSDKVEEEKLIQEWFTLVNKKNALIRRQDHLQLL</sequence>
<protein>
    <submittedName>
        <fullName evidence="8">Uncharacterized LOC107098144</fullName>
    </submittedName>
</protein>
<evidence type="ECO:0000256" key="4">
    <source>
        <dbReference type="ARBA" id="ARBA00023054"/>
    </source>
</evidence>
<dbReference type="InterPro" id="IPR022735">
    <property type="entry name" value="bMERB_dom"/>
</dbReference>
<feature type="region of interest" description="Disordered" evidence="5">
    <location>
        <begin position="793"/>
        <end position="960"/>
    </location>
</feature>
<dbReference type="GeneTree" id="ENSGT00940000161027"/>
<dbReference type="SUPFAM" id="SSF47576">
    <property type="entry name" value="Calponin-homology domain, CH-domain"/>
    <property type="match status" value="1"/>
</dbReference>
<keyword evidence="4" id="KW-0175">Coiled coil</keyword>
<feature type="compositionally biased region" description="Basic and acidic residues" evidence="5">
    <location>
        <begin position="1449"/>
        <end position="1472"/>
    </location>
</feature>
<feature type="region of interest" description="Disordered" evidence="5">
    <location>
        <begin position="556"/>
        <end position="581"/>
    </location>
</feature>
<dbReference type="InterPro" id="IPR050540">
    <property type="entry name" value="F-actin_Monoox_Mical"/>
</dbReference>
<dbReference type="FunFam" id="1.10.418.10:FF:000023">
    <property type="entry name" value="EH domain-binding protein 1 isoform X1"/>
    <property type="match status" value="1"/>
</dbReference>
<dbReference type="InterPro" id="IPR036872">
    <property type="entry name" value="CH_dom_sf"/>
</dbReference>
<dbReference type="PROSITE" id="PS50021">
    <property type="entry name" value="CH"/>
    <property type="match status" value="1"/>
</dbReference>
<keyword evidence="3" id="KW-0967">Endosome</keyword>
<evidence type="ECO:0000256" key="5">
    <source>
        <dbReference type="SAM" id="MobiDB-lite"/>
    </source>
</evidence>
<dbReference type="Pfam" id="PF12130">
    <property type="entry name" value="bMERB_dom"/>
    <property type="match status" value="1"/>
</dbReference>
<keyword evidence="9" id="KW-1185">Reference proteome</keyword>
<evidence type="ECO:0000259" key="6">
    <source>
        <dbReference type="PROSITE" id="PS50021"/>
    </source>
</evidence>
<dbReference type="PANTHER" id="PTHR23167">
    <property type="entry name" value="CALPONIN HOMOLOGY DOMAIN-CONTAINING PROTEIN DDB_G0272472-RELATED"/>
    <property type="match status" value="1"/>
</dbReference>
<feature type="domain" description="Calponin-homology (CH)" evidence="6">
    <location>
        <begin position="1210"/>
        <end position="1315"/>
    </location>
</feature>
<feature type="domain" description="BMERB" evidence="7">
    <location>
        <begin position="1466"/>
        <end position="1544"/>
    </location>
</feature>
<name>A0A3Q2DC95_CYPVA</name>
<feature type="compositionally biased region" description="Polar residues" evidence="5">
    <location>
        <begin position="620"/>
        <end position="633"/>
    </location>
</feature>
<evidence type="ECO:0000259" key="7">
    <source>
        <dbReference type="PROSITE" id="PS51848"/>
    </source>
</evidence>
<dbReference type="STRING" id="28743.ENSCVAP00000016392"/>
<evidence type="ECO:0000256" key="2">
    <source>
        <dbReference type="ARBA" id="ARBA00022553"/>
    </source>
</evidence>
<feature type="region of interest" description="Disordered" evidence="5">
    <location>
        <begin position="369"/>
        <end position="399"/>
    </location>
</feature>